<evidence type="ECO:0000313" key="2">
    <source>
        <dbReference type="EMBL" id="OSX63064.1"/>
    </source>
</evidence>
<evidence type="ECO:0000256" key="1">
    <source>
        <dbReference type="SAM" id="Phobius"/>
    </source>
</evidence>
<keyword evidence="1" id="KW-0812">Transmembrane</keyword>
<sequence length="457" mass="50777">MSSLFQNSFYIGNIINGVLYGVELVLYLTTMYWLLEKKRKHTRRDSDKFFMFFSTVLFTMSTINLIVESIFGEEMWIVNADYPGGMNAWFAANASVWYETMGSAAGVVLNLFADGLMIYRCFVIYNSFAIVIFPCFLYISTFALGIATLYMSGKPSGDFFAGQAADVALAYNCGTIGINVIVTCLICGRIFYFARRARRELDYAAAEPYMNALAIVIESALPFSVFGIMFLVTYGMNNGLEMTFMSFYVLFTAISPQLIVMRVIAGRAWTRQTGAAMTTMEFVSSPGETMETSGQSNSVDNDAIDVSLRAMEKGGDLSSVDIVNRVSFDSLRPAFRSQNRLGIPCPLTLPFQPILSHRLVHGLPIHTLVVSNESLRRNVASEDIRWLESDVGSAEHRVTQDVEAVRRMAGLVLRNGFLPLQDAKHPLHAVQLVGEGEREETIVWAEADLLVPDGTSP</sequence>
<protein>
    <submittedName>
        <fullName evidence="2">Uncharacterized protein</fullName>
    </submittedName>
</protein>
<dbReference type="EMBL" id="KZ110596">
    <property type="protein sequence ID" value="OSX63064.1"/>
    <property type="molecule type" value="Genomic_DNA"/>
</dbReference>
<organism evidence="2 3">
    <name type="scientific">Postia placenta MAD-698-R-SB12</name>
    <dbReference type="NCBI Taxonomy" id="670580"/>
    <lineage>
        <taxon>Eukaryota</taxon>
        <taxon>Fungi</taxon>
        <taxon>Dikarya</taxon>
        <taxon>Basidiomycota</taxon>
        <taxon>Agaricomycotina</taxon>
        <taxon>Agaricomycetes</taxon>
        <taxon>Polyporales</taxon>
        <taxon>Adustoporiaceae</taxon>
        <taxon>Rhodonia</taxon>
    </lineage>
</organism>
<keyword evidence="1" id="KW-0472">Membrane</keyword>
<reference evidence="2 3" key="1">
    <citation type="submission" date="2017-04" db="EMBL/GenBank/DDBJ databases">
        <title>Genome Sequence of the Model Brown-Rot Fungus Postia placenta SB12.</title>
        <authorList>
            <consortium name="DOE Joint Genome Institute"/>
            <person name="Gaskell J."/>
            <person name="Kersten P."/>
            <person name="Larrondo L.F."/>
            <person name="Canessa P."/>
            <person name="Martinez D."/>
            <person name="Hibbett D."/>
            <person name="Schmoll M."/>
            <person name="Kubicek C.P."/>
            <person name="Martinez A.T."/>
            <person name="Yadav J."/>
            <person name="Master E."/>
            <person name="Magnuson J.K."/>
            <person name="James T."/>
            <person name="Yaver D."/>
            <person name="Berka R."/>
            <person name="Labutti K."/>
            <person name="Lipzen A."/>
            <person name="Aerts A."/>
            <person name="Barry K."/>
            <person name="Henrissat B."/>
            <person name="Blanchette R."/>
            <person name="Grigoriev I."/>
            <person name="Cullen D."/>
        </authorList>
    </citation>
    <scope>NUCLEOTIDE SEQUENCE [LARGE SCALE GENOMIC DNA]</scope>
    <source>
        <strain evidence="2 3">MAD-698-R-SB12</strain>
    </source>
</reference>
<name>A0A1X6N376_9APHY</name>
<dbReference type="OrthoDB" id="2796825at2759"/>
<gene>
    <name evidence="2" type="ORF">POSPLADRAFT_1046398</name>
</gene>
<feature type="transmembrane region" description="Helical" evidence="1">
    <location>
        <begin position="212"/>
        <end position="232"/>
    </location>
</feature>
<accession>A0A1X6N376</accession>
<proteinExistence type="predicted"/>
<dbReference type="AlphaFoldDB" id="A0A1X6N376"/>
<keyword evidence="3" id="KW-1185">Reference proteome</keyword>
<feature type="transmembrane region" description="Helical" evidence="1">
    <location>
        <begin position="14"/>
        <end position="35"/>
    </location>
</feature>
<feature type="transmembrane region" description="Helical" evidence="1">
    <location>
        <begin position="47"/>
        <end position="67"/>
    </location>
</feature>
<feature type="transmembrane region" description="Helical" evidence="1">
    <location>
        <begin position="124"/>
        <end position="149"/>
    </location>
</feature>
<dbReference type="Proteomes" id="UP000194127">
    <property type="component" value="Unassembled WGS sequence"/>
</dbReference>
<evidence type="ECO:0000313" key="3">
    <source>
        <dbReference type="Proteomes" id="UP000194127"/>
    </source>
</evidence>
<feature type="transmembrane region" description="Helical" evidence="1">
    <location>
        <begin position="169"/>
        <end position="192"/>
    </location>
</feature>
<dbReference type="RefSeq" id="XP_024339858.1">
    <property type="nucleotide sequence ID" value="XM_024479022.1"/>
</dbReference>
<feature type="transmembrane region" description="Helical" evidence="1">
    <location>
        <begin position="87"/>
        <end position="112"/>
    </location>
</feature>
<keyword evidence="1" id="KW-1133">Transmembrane helix</keyword>
<dbReference type="GeneID" id="36323972"/>
<feature type="transmembrane region" description="Helical" evidence="1">
    <location>
        <begin position="244"/>
        <end position="265"/>
    </location>
</feature>